<feature type="signal peptide" evidence="1">
    <location>
        <begin position="1"/>
        <end position="16"/>
    </location>
</feature>
<proteinExistence type="predicted"/>
<dbReference type="AlphaFoldDB" id="A0AAU9X8X7"/>
<reference evidence="2 3" key="1">
    <citation type="submission" date="2022-05" db="EMBL/GenBank/DDBJ databases">
        <authorList>
            <consortium name="Genoscope - CEA"/>
            <person name="William W."/>
        </authorList>
    </citation>
    <scope>NUCLEOTIDE SEQUENCE [LARGE SCALE GENOMIC DNA]</scope>
</reference>
<dbReference type="Proteomes" id="UP001159428">
    <property type="component" value="Unassembled WGS sequence"/>
</dbReference>
<accession>A0AAU9X8X7</accession>
<keyword evidence="3" id="KW-1185">Reference proteome</keyword>
<name>A0AAU9X8X7_9CNID</name>
<protein>
    <submittedName>
        <fullName evidence="2">Uncharacterized protein</fullName>
    </submittedName>
</protein>
<gene>
    <name evidence="2" type="ORF">PMEA_00019195</name>
</gene>
<sequence length="271" mass="30047">MKVVLMIGFLLGFSLANPNPSGRSLSCSGFPKQLSGRLYMVKVDDSGSTEAHGMTFSIDMNLERMQKKMGDKILIMDYREGKIYEISPDGCQIDSSEEKSIPEFLEDLPLSLVAKGSLGSKGALVELYSFQDGEEGGVVTLESGDQCIPASYAVKTKHSAISGSFLDLKTTVDPGKLIIPEKCKQEISIRTFPALSWNALSDAFTLLQSHINARKQGFPWILENKNERKRGFPWILGRKNGRKRGFPWILGRKNGRKRGFPWVKPGKLTSP</sequence>
<evidence type="ECO:0000256" key="1">
    <source>
        <dbReference type="SAM" id="SignalP"/>
    </source>
</evidence>
<feature type="chain" id="PRO_5043919782" evidence="1">
    <location>
        <begin position="17"/>
        <end position="271"/>
    </location>
</feature>
<evidence type="ECO:0000313" key="3">
    <source>
        <dbReference type="Proteomes" id="UP001159428"/>
    </source>
</evidence>
<keyword evidence="1" id="KW-0732">Signal</keyword>
<evidence type="ECO:0000313" key="2">
    <source>
        <dbReference type="EMBL" id="CAH3140468.1"/>
    </source>
</evidence>
<dbReference type="EMBL" id="CALNXJ010000034">
    <property type="protein sequence ID" value="CAH3140468.1"/>
    <property type="molecule type" value="Genomic_DNA"/>
</dbReference>
<comment type="caution">
    <text evidence="2">The sequence shown here is derived from an EMBL/GenBank/DDBJ whole genome shotgun (WGS) entry which is preliminary data.</text>
</comment>
<organism evidence="2 3">
    <name type="scientific">Pocillopora meandrina</name>
    <dbReference type="NCBI Taxonomy" id="46732"/>
    <lineage>
        <taxon>Eukaryota</taxon>
        <taxon>Metazoa</taxon>
        <taxon>Cnidaria</taxon>
        <taxon>Anthozoa</taxon>
        <taxon>Hexacorallia</taxon>
        <taxon>Scleractinia</taxon>
        <taxon>Astrocoeniina</taxon>
        <taxon>Pocilloporidae</taxon>
        <taxon>Pocillopora</taxon>
    </lineage>
</organism>